<feature type="compositionally biased region" description="Basic and acidic residues" evidence="1">
    <location>
        <begin position="47"/>
        <end position="70"/>
    </location>
</feature>
<protein>
    <submittedName>
        <fullName evidence="3">Putative lipoprotein</fullName>
    </submittedName>
</protein>
<feature type="region of interest" description="Disordered" evidence="1">
    <location>
        <begin position="29"/>
        <end position="70"/>
    </location>
</feature>
<sequence>MMRRRIILLICLLATSSFLVACSPQNQSSKSAHKASASSTGEGSKPSTKEKYGNESRHPTDLPKDADSAKTDKIYATDGSEIYYEGSNSGLTASAPEYKGYTADKVKKILGNPNLTFKTSSDIIDALRQEEPQRIISLFKNSDITQEEARAFAWKAVDFALNNSGHYYIYYYKEKDIILLFNCDNDNLVYITPNPTYVYWR</sequence>
<keyword evidence="2" id="KW-0732">Signal</keyword>
<dbReference type="InterPro" id="IPR032542">
    <property type="entry name" value="DUF4947"/>
</dbReference>
<feature type="signal peptide" evidence="2">
    <location>
        <begin position="1"/>
        <end position="21"/>
    </location>
</feature>
<keyword evidence="3" id="KW-0449">Lipoprotein</keyword>
<feature type="chain" id="PRO_5039003774" evidence="2">
    <location>
        <begin position="22"/>
        <end position="201"/>
    </location>
</feature>
<feature type="compositionally biased region" description="Low complexity" evidence="1">
    <location>
        <begin position="29"/>
        <end position="39"/>
    </location>
</feature>
<evidence type="ECO:0000256" key="2">
    <source>
        <dbReference type="SAM" id="SignalP"/>
    </source>
</evidence>
<dbReference type="EMBL" id="UHFA01000002">
    <property type="protein sequence ID" value="SUN35267.1"/>
    <property type="molecule type" value="Genomic_DNA"/>
</dbReference>
<dbReference type="PROSITE" id="PS51257">
    <property type="entry name" value="PROKAR_LIPOPROTEIN"/>
    <property type="match status" value="1"/>
</dbReference>
<proteinExistence type="predicted"/>
<accession>A0A380JCZ2</accession>
<evidence type="ECO:0000313" key="4">
    <source>
        <dbReference type="Proteomes" id="UP000254082"/>
    </source>
</evidence>
<name>A0A380JCZ2_STRDO</name>
<gene>
    <name evidence="3" type="ORF">NCTC11391_00247</name>
</gene>
<dbReference type="Pfam" id="PF16305">
    <property type="entry name" value="DUF4947"/>
    <property type="match status" value="1"/>
</dbReference>
<dbReference type="AlphaFoldDB" id="A0A380JCZ2"/>
<reference evidence="3 4" key="1">
    <citation type="submission" date="2018-06" db="EMBL/GenBank/DDBJ databases">
        <authorList>
            <consortium name="Pathogen Informatics"/>
            <person name="Doyle S."/>
        </authorList>
    </citation>
    <scope>NUCLEOTIDE SEQUENCE [LARGE SCALE GENOMIC DNA]</scope>
    <source>
        <strain evidence="4">NCTC 11391</strain>
    </source>
</reference>
<evidence type="ECO:0000256" key="1">
    <source>
        <dbReference type="SAM" id="MobiDB-lite"/>
    </source>
</evidence>
<organism evidence="3 4">
    <name type="scientific">Streptococcus downei MFe28</name>
    <dbReference type="NCBI Taxonomy" id="764290"/>
    <lineage>
        <taxon>Bacteria</taxon>
        <taxon>Bacillati</taxon>
        <taxon>Bacillota</taxon>
        <taxon>Bacilli</taxon>
        <taxon>Lactobacillales</taxon>
        <taxon>Streptococcaceae</taxon>
        <taxon>Streptococcus</taxon>
    </lineage>
</organism>
<evidence type="ECO:0000313" key="3">
    <source>
        <dbReference type="EMBL" id="SUN35267.1"/>
    </source>
</evidence>
<dbReference type="Proteomes" id="UP000254082">
    <property type="component" value="Unassembled WGS sequence"/>
</dbReference>
<keyword evidence="4" id="KW-1185">Reference proteome</keyword>